<dbReference type="AlphaFoldDB" id="X5H560"/>
<evidence type="ECO:0000256" key="3">
    <source>
        <dbReference type="ARBA" id="ARBA00022618"/>
    </source>
</evidence>
<dbReference type="EMBL" id="CP007481">
    <property type="protein sequence ID" value="AHX11716.1"/>
    <property type="molecule type" value="Genomic_DNA"/>
</dbReference>
<dbReference type="Pfam" id="PF07676">
    <property type="entry name" value="PD40"/>
    <property type="match status" value="4"/>
</dbReference>
<dbReference type="KEGG" id="nhm:NHE_0789"/>
<organism evidence="9 10">
    <name type="scientific">Neorickettsia helminthoeca str. Oregon</name>
    <dbReference type="NCBI Taxonomy" id="1286528"/>
    <lineage>
        <taxon>Bacteria</taxon>
        <taxon>Pseudomonadati</taxon>
        <taxon>Pseudomonadota</taxon>
        <taxon>Alphaproteobacteria</taxon>
        <taxon>Rickettsiales</taxon>
        <taxon>Anaplasmataceae</taxon>
        <taxon>Neorickettsia</taxon>
    </lineage>
</organism>
<evidence type="ECO:0000256" key="4">
    <source>
        <dbReference type="ARBA" id="ARBA00022729"/>
    </source>
</evidence>
<name>X5H560_9RICK</name>
<keyword evidence="3 7" id="KW-0132">Cell division</keyword>
<dbReference type="STRING" id="1286528.NHE_0789"/>
<protein>
    <recommendedName>
        <fullName evidence="7">Tol-Pal system protein TolB</fullName>
    </recommendedName>
</protein>
<dbReference type="HOGENOM" id="CLU_047123_0_0_5"/>
<comment type="subunit">
    <text evidence="7">The Tol-Pal system is composed of five core proteins: the inner membrane proteins TolA, TolQ and TolR, the periplasmic protein TolB and the outer membrane protein Pal. They form a network linking the inner and outer membranes and the peptidoglycan layer.</text>
</comment>
<feature type="domain" description="TolB N-terminal" evidence="8">
    <location>
        <begin position="20"/>
        <end position="120"/>
    </location>
</feature>
<dbReference type="InterPro" id="IPR007195">
    <property type="entry name" value="TolB_N"/>
</dbReference>
<comment type="similarity">
    <text evidence="2 7">Belongs to the TolB family.</text>
</comment>
<dbReference type="InterPro" id="IPR011042">
    <property type="entry name" value="6-blade_b-propeller_TolB-like"/>
</dbReference>
<sequence length="426" mass="46780" precursor="true">MRLVLFVVILLTVSSAHATLKIDINRGNASKIKLILVQCTQEDHNKGSIIANIVAADLASTGFLDVQPNTEIKCNANASISNFGTLRDTDNLILSLAVSLSEDGKLTVKYRAIDTSIRKQILGKLLESNAQNHRKVAHSIADSIYTKLTGDVGYFNTSIAHTSEIDGKKRLAIMDQDGANLRFITDGRFLVLTPRFSPDGSKIVYMSYSKLQGKVFIKDLEKRKDTMVGNFKGVVSAPRFSPDGKSVILATSNGANTDIHRVYLHNNVQKKLTVHSAINTSPSYSPDQTRIVFTSDRSGSPQLYTMNANGASQKRISFGGGSYTAPVWSPRGDLIAFTTVRNRQFYIGVMKPDGSGERILATGHLVEGPTWAPNGRLIAFTREERSVNGKRSISKIYSIDITGKNERLLPTKHNASDPSWSDEIEY</sequence>
<accession>X5H560</accession>
<evidence type="ECO:0000256" key="6">
    <source>
        <dbReference type="ARBA" id="ARBA00023306"/>
    </source>
</evidence>
<dbReference type="Pfam" id="PF04052">
    <property type="entry name" value="TolB_N"/>
    <property type="match status" value="1"/>
</dbReference>
<evidence type="ECO:0000256" key="5">
    <source>
        <dbReference type="ARBA" id="ARBA00022764"/>
    </source>
</evidence>
<gene>
    <name evidence="7 9" type="primary">tolB</name>
    <name evidence="9" type="ORF">NHE_0789</name>
</gene>
<evidence type="ECO:0000313" key="10">
    <source>
        <dbReference type="Proteomes" id="UP000023755"/>
    </source>
</evidence>
<feature type="signal peptide" evidence="7">
    <location>
        <begin position="1"/>
        <end position="18"/>
    </location>
</feature>
<reference evidence="9 10" key="1">
    <citation type="submission" date="2014-03" db="EMBL/GenBank/DDBJ databases">
        <title>Sequencing and Comparison of Genomes and Transcriptome Profiles of Human Ehrlichiosis Agents.</title>
        <authorList>
            <person name="Lin M."/>
            <person name="Daugherty S.C."/>
            <person name="Nagaraj S."/>
            <person name="Cheng Z."/>
            <person name="Xiong Q."/>
            <person name="Lin F.-Y."/>
            <person name="Sengamalay N."/>
            <person name="Ott S."/>
            <person name="Godinez A."/>
            <person name="Tallon L.J."/>
            <person name="Sadzewicz L."/>
            <person name="Fraser C.M."/>
            <person name="Dunning Hotopp J.C."/>
            <person name="Rikihisa Y."/>
        </authorList>
    </citation>
    <scope>NUCLEOTIDE SEQUENCE [LARGE SCALE GENOMIC DNA]</scope>
    <source>
        <strain evidence="9 10">Oregon</strain>
    </source>
</reference>
<dbReference type="GO" id="GO:0042597">
    <property type="term" value="C:periplasmic space"/>
    <property type="evidence" value="ECO:0007669"/>
    <property type="project" value="UniProtKB-SubCell"/>
</dbReference>
<keyword evidence="4 7" id="KW-0732">Signal</keyword>
<dbReference type="NCBIfam" id="TIGR02800">
    <property type="entry name" value="propeller_TolB"/>
    <property type="match status" value="1"/>
</dbReference>
<evidence type="ECO:0000259" key="8">
    <source>
        <dbReference type="Pfam" id="PF04052"/>
    </source>
</evidence>
<dbReference type="SUPFAM" id="SSF69304">
    <property type="entry name" value="Tricorn protease N-terminal domain"/>
    <property type="match status" value="1"/>
</dbReference>
<dbReference type="SUPFAM" id="SSF52964">
    <property type="entry name" value="TolB, N-terminal domain"/>
    <property type="match status" value="1"/>
</dbReference>
<comment type="subcellular location">
    <subcellularLocation>
        <location evidence="1 7">Periplasm</location>
    </subcellularLocation>
</comment>
<feature type="chain" id="PRO_5009024443" description="Tol-Pal system protein TolB" evidence="7">
    <location>
        <begin position="19"/>
        <end position="426"/>
    </location>
</feature>
<dbReference type="Gene3D" id="3.40.50.10070">
    <property type="entry name" value="TolB, N-terminal domain"/>
    <property type="match status" value="1"/>
</dbReference>
<keyword evidence="10" id="KW-1185">Reference proteome</keyword>
<dbReference type="InterPro" id="IPR011659">
    <property type="entry name" value="WD40"/>
</dbReference>
<dbReference type="OrthoDB" id="9802240at2"/>
<keyword evidence="5 7" id="KW-0574">Periplasm</keyword>
<dbReference type="GO" id="GO:0017038">
    <property type="term" value="P:protein import"/>
    <property type="evidence" value="ECO:0007669"/>
    <property type="project" value="InterPro"/>
</dbReference>
<evidence type="ECO:0000313" key="9">
    <source>
        <dbReference type="EMBL" id="AHX11716.1"/>
    </source>
</evidence>
<dbReference type="GO" id="GO:0051301">
    <property type="term" value="P:cell division"/>
    <property type="evidence" value="ECO:0007669"/>
    <property type="project" value="UniProtKB-UniRule"/>
</dbReference>
<dbReference type="PANTHER" id="PTHR36842:SF1">
    <property type="entry name" value="PROTEIN TOLB"/>
    <property type="match status" value="1"/>
</dbReference>
<dbReference type="Proteomes" id="UP000023755">
    <property type="component" value="Chromosome"/>
</dbReference>
<proteinExistence type="inferred from homology"/>
<dbReference type="Gene3D" id="2.120.10.30">
    <property type="entry name" value="TolB, C-terminal domain"/>
    <property type="match status" value="1"/>
</dbReference>
<evidence type="ECO:0000256" key="1">
    <source>
        <dbReference type="ARBA" id="ARBA00004418"/>
    </source>
</evidence>
<keyword evidence="6 7" id="KW-0131">Cell cycle</keyword>
<evidence type="ECO:0000256" key="7">
    <source>
        <dbReference type="HAMAP-Rule" id="MF_00671"/>
    </source>
</evidence>
<dbReference type="RefSeq" id="WP_038560053.1">
    <property type="nucleotide sequence ID" value="NZ_CP007481.1"/>
</dbReference>
<comment type="function">
    <text evidence="7">Part of the Tol-Pal system, which plays a role in outer membrane invagination during cell division and is important for maintaining outer membrane integrity.</text>
</comment>
<dbReference type="InterPro" id="IPR014167">
    <property type="entry name" value="Tol-Pal_TolB"/>
</dbReference>
<dbReference type="PANTHER" id="PTHR36842">
    <property type="entry name" value="PROTEIN TOLB HOMOLOG"/>
    <property type="match status" value="1"/>
</dbReference>
<dbReference type="HAMAP" id="MF_00671">
    <property type="entry name" value="TolB"/>
    <property type="match status" value="1"/>
</dbReference>
<evidence type="ECO:0000256" key="2">
    <source>
        <dbReference type="ARBA" id="ARBA00009820"/>
    </source>
</evidence>